<dbReference type="GO" id="GO:0005524">
    <property type="term" value="F:ATP binding"/>
    <property type="evidence" value="ECO:0007669"/>
    <property type="project" value="UniProtKB-KW"/>
</dbReference>
<dbReference type="GO" id="GO:0005886">
    <property type="term" value="C:plasma membrane"/>
    <property type="evidence" value="ECO:0007669"/>
    <property type="project" value="TreeGrafter"/>
</dbReference>
<dbReference type="InterPro" id="IPR003439">
    <property type="entry name" value="ABC_transporter-like_ATP-bd"/>
</dbReference>
<dbReference type="SMART" id="SM00382">
    <property type="entry name" value="AAA"/>
    <property type="match status" value="2"/>
</dbReference>
<evidence type="ECO:0000313" key="5">
    <source>
        <dbReference type="Proteomes" id="UP000285295"/>
    </source>
</evidence>
<dbReference type="RefSeq" id="WP_128235858.1">
    <property type="nucleotide sequence ID" value="NZ_SAUX01000002.1"/>
</dbReference>
<reference evidence="4 5" key="1">
    <citation type="submission" date="2019-01" db="EMBL/GenBank/DDBJ databases">
        <title>Sinorhodobacter populi sp. nov. isolated from the symptomatic bark tissue of Populus euramericana canker.</title>
        <authorList>
            <person name="Xu G."/>
        </authorList>
    </citation>
    <scope>NUCLEOTIDE SEQUENCE [LARGE SCALE GENOMIC DNA]</scope>
    <source>
        <strain evidence="4 5">D19-10-3-21</strain>
    </source>
</reference>
<dbReference type="SUPFAM" id="SSF52540">
    <property type="entry name" value="P-loop containing nucleoside triphosphate hydrolases"/>
    <property type="match status" value="2"/>
</dbReference>
<feature type="domain" description="ABC transporter" evidence="3">
    <location>
        <begin position="2"/>
        <end position="248"/>
    </location>
</feature>
<dbReference type="GO" id="GO:0022857">
    <property type="term" value="F:transmembrane transporter activity"/>
    <property type="evidence" value="ECO:0007669"/>
    <property type="project" value="TreeGrafter"/>
</dbReference>
<evidence type="ECO:0000259" key="3">
    <source>
        <dbReference type="PROSITE" id="PS50893"/>
    </source>
</evidence>
<sequence length="515" mass="56123">MIHVENLCLYHGERPILNDVCFSVAVGETLAIVGESGGGKTSLARLLLGLLDGRYTTSFASHRGFHWSGRALLGQLDVLRAGKSEMDNIRGRKVGMIVQALSDALNPHLTVRQHLREVLILRGRRPLDVEKACDDWNIPERLRDRYPAGLSGGEIQRVLTALAMLPCPRYLILDEPTASLDRQNRAKAIRALNKDRASRCQLLITHDLDLAGQLADRVAVLREGRIVEAGTTQNVLREPSKHYTASLIDAARECGRACGPARPRAVTSSTKSGLEMHASRSPECLQCGLSVRSLMHSYGGVPVLKNLSFHLPKGSCLAVLGESGSGKSTLARILSGYEPLQSGQISWISQNGLGRAVHSAQIRAVLVSQHPHRAMARHFTVSEVLEEVLKLTVSRNTEASIRCNRHTDSQCQISNLLNMVGLPIESGFLSRPTAALSGGEAQRLVIARALASKPDCIVADEPTAALDMLSRSIVLKLLKKLRDEQALTIVLVTHEPEIASYMSNDILHLSLPRSS</sequence>
<keyword evidence="1" id="KW-0547">Nucleotide-binding</keyword>
<dbReference type="PROSITE" id="PS00211">
    <property type="entry name" value="ABC_TRANSPORTER_1"/>
    <property type="match status" value="1"/>
</dbReference>
<dbReference type="PANTHER" id="PTHR24220:SF676">
    <property type="entry name" value="OLIGOPEPTIDE TRANSPORT ATP-BINDING PROTEIN AMIE"/>
    <property type="match status" value="1"/>
</dbReference>
<reference evidence="4 5" key="2">
    <citation type="submission" date="2019-01" db="EMBL/GenBank/DDBJ databases">
        <authorList>
            <person name="Li Y."/>
        </authorList>
    </citation>
    <scope>NUCLEOTIDE SEQUENCE [LARGE SCALE GENOMIC DNA]</scope>
    <source>
        <strain evidence="4 5">D19-10-3-21</strain>
    </source>
</reference>
<dbReference type="InterPro" id="IPR027417">
    <property type="entry name" value="P-loop_NTPase"/>
</dbReference>
<dbReference type="InterPro" id="IPR003593">
    <property type="entry name" value="AAA+_ATPase"/>
</dbReference>
<accession>A0A443KGH8</accession>
<name>A0A443KGH8_9RHOB</name>
<feature type="domain" description="ABC transporter" evidence="3">
    <location>
        <begin position="289"/>
        <end position="515"/>
    </location>
</feature>
<dbReference type="EMBL" id="SAUX01000002">
    <property type="protein sequence ID" value="RWR31871.1"/>
    <property type="molecule type" value="Genomic_DNA"/>
</dbReference>
<keyword evidence="2 4" id="KW-0067">ATP-binding</keyword>
<dbReference type="PANTHER" id="PTHR24220">
    <property type="entry name" value="IMPORT ATP-BINDING PROTEIN"/>
    <property type="match status" value="1"/>
</dbReference>
<evidence type="ECO:0000313" key="4">
    <source>
        <dbReference type="EMBL" id="RWR31871.1"/>
    </source>
</evidence>
<dbReference type="Proteomes" id="UP000285295">
    <property type="component" value="Unassembled WGS sequence"/>
</dbReference>
<dbReference type="Gene3D" id="3.40.50.300">
    <property type="entry name" value="P-loop containing nucleotide triphosphate hydrolases"/>
    <property type="match status" value="2"/>
</dbReference>
<dbReference type="PROSITE" id="PS50893">
    <property type="entry name" value="ABC_TRANSPORTER_2"/>
    <property type="match status" value="2"/>
</dbReference>
<protein>
    <submittedName>
        <fullName evidence="4">ABC transporter ATP-binding protein</fullName>
    </submittedName>
</protein>
<dbReference type="GO" id="GO:0016887">
    <property type="term" value="F:ATP hydrolysis activity"/>
    <property type="evidence" value="ECO:0007669"/>
    <property type="project" value="InterPro"/>
</dbReference>
<evidence type="ECO:0000256" key="2">
    <source>
        <dbReference type="ARBA" id="ARBA00022840"/>
    </source>
</evidence>
<organism evidence="4 5">
    <name type="scientific">Paenirhodobacter populi</name>
    <dbReference type="NCBI Taxonomy" id="2306993"/>
    <lineage>
        <taxon>Bacteria</taxon>
        <taxon>Pseudomonadati</taxon>
        <taxon>Pseudomonadota</taxon>
        <taxon>Alphaproteobacteria</taxon>
        <taxon>Rhodobacterales</taxon>
        <taxon>Rhodobacter group</taxon>
        <taxon>Paenirhodobacter</taxon>
    </lineage>
</organism>
<dbReference type="InterPro" id="IPR017871">
    <property type="entry name" value="ABC_transporter-like_CS"/>
</dbReference>
<dbReference type="InterPro" id="IPR015854">
    <property type="entry name" value="ABC_transpr_LolD-like"/>
</dbReference>
<dbReference type="AlphaFoldDB" id="A0A443KGH8"/>
<proteinExistence type="predicted"/>
<evidence type="ECO:0000256" key="1">
    <source>
        <dbReference type="ARBA" id="ARBA00022741"/>
    </source>
</evidence>
<dbReference type="OrthoDB" id="7667070at2"/>
<comment type="caution">
    <text evidence="4">The sequence shown here is derived from an EMBL/GenBank/DDBJ whole genome shotgun (WGS) entry which is preliminary data.</text>
</comment>
<dbReference type="Pfam" id="PF00005">
    <property type="entry name" value="ABC_tran"/>
    <property type="match status" value="2"/>
</dbReference>
<gene>
    <name evidence="4" type="ORF">D2T31_02555</name>
</gene>